<comment type="caution">
    <text evidence="1">The sequence shown here is derived from an EMBL/GenBank/DDBJ whole genome shotgun (WGS) entry which is preliminary data.</text>
</comment>
<evidence type="ECO:0000313" key="2">
    <source>
        <dbReference type="Proteomes" id="UP000806285"/>
    </source>
</evidence>
<reference evidence="1 2" key="1">
    <citation type="submission" date="2020-10" db="EMBL/GenBank/DDBJ databases">
        <title>Ramlibacter sp. HM2 16S ribosomal RNA gene Genome sequencing and assembly.</title>
        <authorList>
            <person name="Kang M."/>
        </authorList>
    </citation>
    <scope>NUCLEOTIDE SEQUENCE [LARGE SCALE GENOMIC DNA]</scope>
    <source>
        <strain evidence="1 2">HM2</strain>
    </source>
</reference>
<evidence type="ECO:0000313" key="1">
    <source>
        <dbReference type="EMBL" id="MBE7367142.1"/>
    </source>
</evidence>
<sequence>MNTQPRSHTLPAGQAMLLPARAASAVLVQGEVLLQAPSTWLAGRLVVPAAVRIAAPAMLPTDTEGTVFAVHDAVVAVQEAPSLRTLLAGLVARLRTGRITRQHA</sequence>
<accession>A0ABR9S267</accession>
<dbReference type="Proteomes" id="UP000806285">
    <property type="component" value="Unassembled WGS sequence"/>
</dbReference>
<proteinExistence type="predicted"/>
<keyword evidence="2" id="KW-1185">Reference proteome</keyword>
<evidence type="ECO:0008006" key="3">
    <source>
        <dbReference type="Google" id="ProtNLM"/>
    </source>
</evidence>
<protein>
    <recommendedName>
        <fullName evidence="3">DUF2917 domain-containing protein</fullName>
    </recommendedName>
</protein>
<dbReference type="RefSeq" id="WP_193675768.1">
    <property type="nucleotide sequence ID" value="NZ_JADDIV010000002.1"/>
</dbReference>
<organism evidence="1 2">
    <name type="scientific">Ramlibacter pallidus</name>
    <dbReference type="NCBI Taxonomy" id="2780087"/>
    <lineage>
        <taxon>Bacteria</taxon>
        <taxon>Pseudomonadati</taxon>
        <taxon>Pseudomonadota</taxon>
        <taxon>Betaproteobacteria</taxon>
        <taxon>Burkholderiales</taxon>
        <taxon>Comamonadaceae</taxon>
        <taxon>Ramlibacter</taxon>
    </lineage>
</organism>
<dbReference type="EMBL" id="JADDIV010000002">
    <property type="protein sequence ID" value="MBE7367142.1"/>
    <property type="molecule type" value="Genomic_DNA"/>
</dbReference>
<name>A0ABR9S267_9BURK</name>
<gene>
    <name evidence="1" type="ORF">IM787_06180</name>
</gene>